<dbReference type="OrthoDB" id="5363652at2"/>
<protein>
    <submittedName>
        <fullName evidence="1">Abortive infection bacteriophage resistance protein</fullName>
    </submittedName>
</protein>
<dbReference type="InterPro" id="IPR011664">
    <property type="entry name" value="Abi_system_AbiD/AbiF-like"/>
</dbReference>
<evidence type="ECO:0000313" key="2">
    <source>
        <dbReference type="Proteomes" id="UP000185678"/>
    </source>
</evidence>
<evidence type="ECO:0000313" key="1">
    <source>
        <dbReference type="EMBL" id="SIS38302.1"/>
    </source>
</evidence>
<dbReference type="RefSeq" id="WP_076398359.1">
    <property type="nucleotide sequence ID" value="NZ_FTOA01000001.1"/>
</dbReference>
<dbReference type="EMBL" id="FTOA01000001">
    <property type="protein sequence ID" value="SIS38302.1"/>
    <property type="molecule type" value="Genomic_DNA"/>
</dbReference>
<proteinExistence type="predicted"/>
<reference evidence="1 2" key="1">
    <citation type="submission" date="2017-01" db="EMBL/GenBank/DDBJ databases">
        <authorList>
            <person name="Mah S.A."/>
            <person name="Swanson W.J."/>
            <person name="Moy G.W."/>
            <person name="Vacquier V.D."/>
        </authorList>
    </citation>
    <scope>NUCLEOTIDE SEQUENCE [LARGE SCALE GENOMIC DNA]</scope>
    <source>
        <strain evidence="1 2">DSM 11589</strain>
    </source>
</reference>
<dbReference type="STRING" id="80876.SAMN05421779_101360"/>
<keyword evidence="2" id="KW-1185">Reference proteome</keyword>
<accession>A0A1N7IMM2</accession>
<dbReference type="AlphaFoldDB" id="A0A1N7IMM2"/>
<dbReference type="Proteomes" id="UP000185678">
    <property type="component" value="Unassembled WGS sequence"/>
</dbReference>
<gene>
    <name evidence="1" type="ORF">SAMN05421779_101360</name>
</gene>
<name>A0A1N7IMM2_9PROT</name>
<organism evidence="1 2">
    <name type="scientific">Insolitispirillum peregrinum</name>
    <dbReference type="NCBI Taxonomy" id="80876"/>
    <lineage>
        <taxon>Bacteria</taxon>
        <taxon>Pseudomonadati</taxon>
        <taxon>Pseudomonadota</taxon>
        <taxon>Alphaproteobacteria</taxon>
        <taxon>Rhodospirillales</taxon>
        <taxon>Novispirillaceae</taxon>
        <taxon>Insolitispirillum</taxon>
    </lineage>
</organism>
<dbReference type="Pfam" id="PF07751">
    <property type="entry name" value="Abi_2"/>
    <property type="match status" value="1"/>
</dbReference>
<sequence>MQFAKPPTSLSEQIDQLAARGMAFPDRAEAEHCLSHISYYRLAGYWRPYEADTEDHQFQTGTCFAHILRSYTFDRELRLLLMDAIERLEISVRTQWMNVLVRAHGPHAHLDPDLFTSQSNKQGRIIWSHAEAIQRLKAEAAKSREPFIVHFRQKYREDLPPLWATCELMALGDVSRWFARTKSSALRNQVARAYQLDESILGSFLHHLAVVRNICAHHNRLWNREFVVSWKLPTKNPPWLVTHLAHSQSGKIYNTLVMIIFLMDIINPASSWRKRLADHIASASPDQQTAMGFPADWQTRSLWQHEATP</sequence>